<sequence length="155" mass="17870">MTTIVFREKMFSRNTSTLYIPLGRFEDIFSQLKRYFAQSSICLHLPIPPLHELVGLVGISGPHSNIDDLVFVKEWMEGISTNLKGDQLVLHNIHQIDTSVARYFAPMVKSTWRHITCPIPLFFLEPILSPRHFLIFTKQLSTCFVTNYLITDMGK</sequence>
<reference evidence="1 2" key="1">
    <citation type="submission" date="2013-07" db="EMBL/GenBank/DDBJ databases">
        <title>The Genome Sequence of Kwoniella mangroviensis CBS10435.</title>
        <authorList>
            <consortium name="The Broad Institute Genome Sequencing Platform"/>
            <person name="Cuomo C."/>
            <person name="Litvintseva A."/>
            <person name="Chen Y."/>
            <person name="Heitman J."/>
            <person name="Sun S."/>
            <person name="Springer D."/>
            <person name="Dromer F."/>
            <person name="Young S.K."/>
            <person name="Zeng Q."/>
            <person name="Gargeya S."/>
            <person name="Fitzgerald M."/>
            <person name="Abouelleil A."/>
            <person name="Alvarado L."/>
            <person name="Berlin A.M."/>
            <person name="Chapman S.B."/>
            <person name="Dewar J."/>
            <person name="Goldberg J."/>
            <person name="Griggs A."/>
            <person name="Gujja S."/>
            <person name="Hansen M."/>
            <person name="Howarth C."/>
            <person name="Imamovic A."/>
            <person name="Larimer J."/>
            <person name="McCowan C."/>
            <person name="Murphy C."/>
            <person name="Pearson M."/>
            <person name="Priest M."/>
            <person name="Roberts A."/>
            <person name="Saif S."/>
            <person name="Shea T."/>
            <person name="Sykes S."/>
            <person name="Wortman J."/>
            <person name="Nusbaum C."/>
            <person name="Birren B."/>
        </authorList>
    </citation>
    <scope>NUCLEOTIDE SEQUENCE [LARGE SCALE GENOMIC DNA]</scope>
    <source>
        <strain evidence="1 2">CBS 10435</strain>
    </source>
</reference>
<evidence type="ECO:0000313" key="1">
    <source>
        <dbReference type="EMBL" id="OCF62359.1"/>
    </source>
</evidence>
<dbReference type="EMBL" id="KI669459">
    <property type="protein sequence ID" value="OCF62359.1"/>
    <property type="molecule type" value="Genomic_DNA"/>
</dbReference>
<reference evidence="2" key="2">
    <citation type="submission" date="2013-12" db="EMBL/GenBank/DDBJ databases">
        <title>Evolution of pathogenesis and genome organization in the Tremellales.</title>
        <authorList>
            <person name="Cuomo C."/>
            <person name="Litvintseva A."/>
            <person name="Heitman J."/>
            <person name="Chen Y."/>
            <person name="Sun S."/>
            <person name="Springer D."/>
            <person name="Dromer F."/>
            <person name="Young S."/>
            <person name="Zeng Q."/>
            <person name="Chapman S."/>
            <person name="Gujja S."/>
            <person name="Saif S."/>
            <person name="Birren B."/>
        </authorList>
    </citation>
    <scope>NUCLEOTIDE SEQUENCE [LARGE SCALE GENOMIC DNA]</scope>
    <source>
        <strain evidence="2">CBS 10435</strain>
    </source>
</reference>
<proteinExistence type="predicted"/>
<dbReference type="AlphaFoldDB" id="A0A1B9J3M2"/>
<keyword evidence="2" id="KW-1185">Reference proteome</keyword>
<gene>
    <name evidence="1" type="ORF">L486_02027</name>
</gene>
<organism evidence="1 2">
    <name type="scientific">Kwoniella mangroviensis CBS 10435</name>
    <dbReference type="NCBI Taxonomy" id="1331196"/>
    <lineage>
        <taxon>Eukaryota</taxon>
        <taxon>Fungi</taxon>
        <taxon>Dikarya</taxon>
        <taxon>Basidiomycota</taxon>
        <taxon>Agaricomycotina</taxon>
        <taxon>Tremellomycetes</taxon>
        <taxon>Tremellales</taxon>
        <taxon>Cryptococcaceae</taxon>
        <taxon>Kwoniella</taxon>
    </lineage>
</organism>
<protein>
    <submittedName>
        <fullName evidence="1">Uncharacterized protein</fullName>
    </submittedName>
</protein>
<name>A0A1B9J3M2_9TREE</name>
<dbReference type="OrthoDB" id="10581834at2759"/>
<evidence type="ECO:0000313" key="2">
    <source>
        <dbReference type="Proteomes" id="UP000092583"/>
    </source>
</evidence>
<dbReference type="Proteomes" id="UP000092583">
    <property type="component" value="Unassembled WGS sequence"/>
</dbReference>
<accession>A0A1B9J3M2</accession>